<dbReference type="Proteomes" id="UP000559027">
    <property type="component" value="Unassembled WGS sequence"/>
</dbReference>
<organism evidence="2 3">
    <name type="scientific">Leucocoprinus leucothites</name>
    <dbReference type="NCBI Taxonomy" id="201217"/>
    <lineage>
        <taxon>Eukaryota</taxon>
        <taxon>Fungi</taxon>
        <taxon>Dikarya</taxon>
        <taxon>Basidiomycota</taxon>
        <taxon>Agaricomycotina</taxon>
        <taxon>Agaricomycetes</taxon>
        <taxon>Agaricomycetidae</taxon>
        <taxon>Agaricales</taxon>
        <taxon>Agaricineae</taxon>
        <taxon>Agaricaceae</taxon>
        <taxon>Leucocoprinus</taxon>
    </lineage>
</organism>
<keyword evidence="1" id="KW-0472">Membrane</keyword>
<gene>
    <name evidence="2" type="ORF">D9756_005713</name>
</gene>
<keyword evidence="1" id="KW-0812">Transmembrane</keyword>
<feature type="transmembrane region" description="Helical" evidence="1">
    <location>
        <begin position="29"/>
        <end position="50"/>
    </location>
</feature>
<dbReference type="AlphaFoldDB" id="A0A8H5G080"/>
<keyword evidence="1" id="KW-1133">Transmembrane helix</keyword>
<feature type="transmembrane region" description="Helical" evidence="1">
    <location>
        <begin position="71"/>
        <end position="91"/>
    </location>
</feature>
<evidence type="ECO:0000256" key="1">
    <source>
        <dbReference type="SAM" id="Phobius"/>
    </source>
</evidence>
<comment type="caution">
    <text evidence="2">The sequence shown here is derived from an EMBL/GenBank/DDBJ whole genome shotgun (WGS) entry which is preliminary data.</text>
</comment>
<evidence type="ECO:0000313" key="2">
    <source>
        <dbReference type="EMBL" id="KAF5355123.1"/>
    </source>
</evidence>
<reference evidence="2 3" key="1">
    <citation type="journal article" date="2020" name="ISME J.">
        <title>Uncovering the hidden diversity of litter-decomposition mechanisms in mushroom-forming fungi.</title>
        <authorList>
            <person name="Floudas D."/>
            <person name="Bentzer J."/>
            <person name="Ahren D."/>
            <person name="Johansson T."/>
            <person name="Persson P."/>
            <person name="Tunlid A."/>
        </authorList>
    </citation>
    <scope>NUCLEOTIDE SEQUENCE [LARGE SCALE GENOMIC DNA]</scope>
    <source>
        <strain evidence="2 3">CBS 146.42</strain>
    </source>
</reference>
<proteinExistence type="predicted"/>
<evidence type="ECO:0000313" key="3">
    <source>
        <dbReference type="Proteomes" id="UP000559027"/>
    </source>
</evidence>
<name>A0A8H5G080_9AGAR</name>
<keyword evidence="3" id="KW-1185">Reference proteome</keyword>
<protein>
    <submittedName>
        <fullName evidence="2">Uncharacterized protein</fullName>
    </submittedName>
</protein>
<sequence>MPLAARGLTSSLLPGCTYAQSTAATLVFTLLAAVFSAVLDIGLMIMILWARRRRFRGAEAPLVRKIYRDALAYFGIQLITHIISIILWFTLPDPLKDIPPA</sequence>
<dbReference type="EMBL" id="JAACJO010000008">
    <property type="protein sequence ID" value="KAF5355123.1"/>
    <property type="molecule type" value="Genomic_DNA"/>
</dbReference>
<accession>A0A8H5G080</accession>